<evidence type="ECO:0000313" key="9">
    <source>
        <dbReference type="EMBL" id="ESO04969.1"/>
    </source>
</evidence>
<dbReference type="KEGG" id="hro:HELRODRAFT_171977"/>
<dbReference type="RefSeq" id="XP_009016902.1">
    <property type="nucleotide sequence ID" value="XM_009018654.1"/>
</dbReference>
<evidence type="ECO:0000256" key="1">
    <source>
        <dbReference type="ARBA" id="ARBA00004167"/>
    </source>
</evidence>
<dbReference type="EnsemblMetazoa" id="HelroT171977">
    <property type="protein sequence ID" value="HelroP171977"/>
    <property type="gene ID" value="HelroG171977"/>
</dbReference>
<proteinExistence type="predicted"/>
<dbReference type="OrthoDB" id="2019572at2759"/>
<evidence type="ECO:0000256" key="2">
    <source>
        <dbReference type="ARBA" id="ARBA00022692"/>
    </source>
</evidence>
<dbReference type="EMBL" id="AMQM01004013">
    <property type="status" value="NOT_ANNOTATED_CDS"/>
    <property type="molecule type" value="Genomic_DNA"/>
</dbReference>
<sequence>MVYMKKGTLGLAATDGDKSTFAIVEAHADAWFIVDLLVFFHVQQISLLVFQLQPDSKIAKNGLDNFTIGRLDVKQPLTVLYTFKADDFKVWYTHAGKVEAEIISIDLKTSNHTARFVAIRQSAIILGSSGTYIKEFEAYGVEQHVEAYKGCYKTLKPEGKPTVVQTIHSCFDNCSSRPGVEMFGLKDGKNCYCTKNADTLVASTFCQIPCPNNTNRYTNEQIDKHTTAKPKVSVDIINYLGCFADNVQKKAGLMGELIDRDNVTIEKCIKSCRSKYVAVQEIIFRNIFYDLSQEGKLCACADGYSGRGPSSECNMPCVGNPRQTCGGKQANQVYENCQKFNCSGECHTSDLATTVFSICYPKISESEKKPQLKAWVVVVGVVAAALLVVALIAIGYFFYIKKRKVAADTSEDGDESLE</sequence>
<feature type="domain" description="WSC" evidence="8">
    <location>
        <begin position="236"/>
        <end position="337"/>
    </location>
</feature>
<dbReference type="InParanoid" id="T1F4W8"/>
<dbReference type="GO" id="GO:0004888">
    <property type="term" value="F:transmembrane signaling receptor activity"/>
    <property type="evidence" value="ECO:0000318"/>
    <property type="project" value="GO_Central"/>
</dbReference>
<comment type="subcellular location">
    <subcellularLocation>
        <location evidence="1">Membrane</location>
        <topology evidence="1">Single-pass membrane protein</topology>
    </subcellularLocation>
</comment>
<dbReference type="PROSITE" id="PS51212">
    <property type="entry name" value="WSC"/>
    <property type="match status" value="1"/>
</dbReference>
<keyword evidence="2 7" id="KW-0812">Transmembrane</keyword>
<dbReference type="Pfam" id="PF01822">
    <property type="entry name" value="WSC"/>
    <property type="match status" value="1"/>
</dbReference>
<dbReference type="InterPro" id="IPR051836">
    <property type="entry name" value="Kremen_rcpt"/>
</dbReference>
<dbReference type="STRING" id="6412.T1F4W8"/>
<evidence type="ECO:0000256" key="4">
    <source>
        <dbReference type="ARBA" id="ARBA00022989"/>
    </source>
</evidence>
<organism evidence="10 11">
    <name type="scientific">Helobdella robusta</name>
    <name type="common">Californian leech</name>
    <dbReference type="NCBI Taxonomy" id="6412"/>
    <lineage>
        <taxon>Eukaryota</taxon>
        <taxon>Metazoa</taxon>
        <taxon>Spiralia</taxon>
        <taxon>Lophotrochozoa</taxon>
        <taxon>Annelida</taxon>
        <taxon>Clitellata</taxon>
        <taxon>Hirudinea</taxon>
        <taxon>Rhynchobdellida</taxon>
        <taxon>Glossiphoniidae</taxon>
        <taxon>Helobdella</taxon>
    </lineage>
</organism>
<evidence type="ECO:0000256" key="5">
    <source>
        <dbReference type="ARBA" id="ARBA00023136"/>
    </source>
</evidence>
<dbReference type="GO" id="GO:0007165">
    <property type="term" value="P:signal transduction"/>
    <property type="evidence" value="ECO:0000318"/>
    <property type="project" value="GO_Central"/>
</dbReference>
<dbReference type="CTD" id="20203867"/>
<reference evidence="9 11" key="2">
    <citation type="journal article" date="2013" name="Nature">
        <title>Insights into bilaterian evolution from three spiralian genomes.</title>
        <authorList>
            <person name="Simakov O."/>
            <person name="Marletaz F."/>
            <person name="Cho S.J."/>
            <person name="Edsinger-Gonzales E."/>
            <person name="Havlak P."/>
            <person name="Hellsten U."/>
            <person name="Kuo D.H."/>
            <person name="Larsson T."/>
            <person name="Lv J."/>
            <person name="Arendt D."/>
            <person name="Savage R."/>
            <person name="Osoegawa K."/>
            <person name="de Jong P."/>
            <person name="Grimwood J."/>
            <person name="Chapman J.A."/>
            <person name="Shapiro H."/>
            <person name="Aerts A."/>
            <person name="Otillar R.P."/>
            <person name="Terry A.Y."/>
            <person name="Boore J.L."/>
            <person name="Grigoriev I.V."/>
            <person name="Lindberg D.R."/>
            <person name="Seaver E.C."/>
            <person name="Weisblat D.A."/>
            <person name="Putnam N.H."/>
            <person name="Rokhsar D.S."/>
        </authorList>
    </citation>
    <scope>NUCLEOTIDE SEQUENCE</scope>
</reference>
<dbReference type="AlphaFoldDB" id="T1F4W8"/>
<dbReference type="Proteomes" id="UP000015101">
    <property type="component" value="Unassembled WGS sequence"/>
</dbReference>
<gene>
    <name evidence="10" type="primary">20203867</name>
    <name evidence="9" type="ORF">HELRODRAFT_171977</name>
</gene>
<keyword evidence="11" id="KW-1185">Reference proteome</keyword>
<accession>T1F4W8</accession>
<reference evidence="10" key="3">
    <citation type="submission" date="2015-06" db="UniProtKB">
        <authorList>
            <consortium name="EnsemblMetazoa"/>
        </authorList>
    </citation>
    <scope>IDENTIFICATION</scope>
</reference>
<evidence type="ECO:0000256" key="7">
    <source>
        <dbReference type="SAM" id="Phobius"/>
    </source>
</evidence>
<dbReference type="PANTHER" id="PTHR24269">
    <property type="entry name" value="KREMEN PROTEIN"/>
    <property type="match status" value="1"/>
</dbReference>
<dbReference type="InterPro" id="IPR002889">
    <property type="entry name" value="WSC_carb-bd"/>
</dbReference>
<dbReference type="GeneID" id="20203867"/>
<evidence type="ECO:0000256" key="3">
    <source>
        <dbReference type="ARBA" id="ARBA00022729"/>
    </source>
</evidence>
<dbReference type="PANTHER" id="PTHR24269:SF16">
    <property type="entry name" value="PROTEIN SLG1"/>
    <property type="match status" value="1"/>
</dbReference>
<dbReference type="GO" id="GO:0005886">
    <property type="term" value="C:plasma membrane"/>
    <property type="evidence" value="ECO:0000318"/>
    <property type="project" value="GO_Central"/>
</dbReference>
<keyword evidence="6" id="KW-0325">Glycoprotein</keyword>
<protein>
    <recommendedName>
        <fullName evidence="8">WSC domain-containing protein</fullName>
    </recommendedName>
</protein>
<reference evidence="11" key="1">
    <citation type="submission" date="2012-12" db="EMBL/GenBank/DDBJ databases">
        <authorList>
            <person name="Hellsten U."/>
            <person name="Grimwood J."/>
            <person name="Chapman J.A."/>
            <person name="Shapiro H."/>
            <person name="Aerts A."/>
            <person name="Otillar R.P."/>
            <person name="Terry A.Y."/>
            <person name="Boore J.L."/>
            <person name="Simakov O."/>
            <person name="Marletaz F."/>
            <person name="Cho S.-J."/>
            <person name="Edsinger-Gonzales E."/>
            <person name="Havlak P."/>
            <person name="Kuo D.-H."/>
            <person name="Larsson T."/>
            <person name="Lv J."/>
            <person name="Arendt D."/>
            <person name="Savage R."/>
            <person name="Osoegawa K."/>
            <person name="de Jong P."/>
            <person name="Lindberg D.R."/>
            <person name="Seaver E.C."/>
            <person name="Weisblat D.A."/>
            <person name="Putnam N.H."/>
            <person name="Grigoriev I.V."/>
            <person name="Rokhsar D.S."/>
        </authorList>
    </citation>
    <scope>NUCLEOTIDE SEQUENCE</scope>
</reference>
<evidence type="ECO:0000313" key="11">
    <source>
        <dbReference type="Proteomes" id="UP000015101"/>
    </source>
</evidence>
<keyword evidence="5 7" id="KW-0472">Membrane</keyword>
<evidence type="ECO:0000256" key="6">
    <source>
        <dbReference type="ARBA" id="ARBA00023180"/>
    </source>
</evidence>
<evidence type="ECO:0000313" key="10">
    <source>
        <dbReference type="EnsemblMetazoa" id="HelroP171977"/>
    </source>
</evidence>
<name>T1F4W8_HELRO</name>
<keyword evidence="3" id="KW-0732">Signal</keyword>
<dbReference type="EMBL" id="KB096411">
    <property type="protein sequence ID" value="ESO04969.1"/>
    <property type="molecule type" value="Genomic_DNA"/>
</dbReference>
<dbReference type="HOGENOM" id="CLU_657699_0_0_1"/>
<evidence type="ECO:0000259" key="8">
    <source>
        <dbReference type="PROSITE" id="PS51212"/>
    </source>
</evidence>
<feature type="transmembrane region" description="Helical" evidence="7">
    <location>
        <begin position="374"/>
        <end position="399"/>
    </location>
</feature>
<keyword evidence="4 7" id="KW-1133">Transmembrane helix</keyword>
<dbReference type="SMART" id="SM00321">
    <property type="entry name" value="WSC"/>
    <property type="match status" value="1"/>
</dbReference>